<evidence type="ECO:0008006" key="3">
    <source>
        <dbReference type="Google" id="ProtNLM"/>
    </source>
</evidence>
<reference evidence="1" key="2">
    <citation type="submission" date="2021-04" db="EMBL/GenBank/DDBJ databases">
        <authorList>
            <person name="Gilroy R."/>
        </authorList>
    </citation>
    <scope>NUCLEOTIDE SEQUENCE</scope>
    <source>
        <strain evidence="1">ChiW4-1371</strain>
    </source>
</reference>
<name>A0A9D2GU38_9BACT</name>
<dbReference type="AlphaFoldDB" id="A0A9D2GU38"/>
<dbReference type="Proteomes" id="UP000824176">
    <property type="component" value="Unassembled WGS sequence"/>
</dbReference>
<dbReference type="EMBL" id="DXAQ01000071">
    <property type="protein sequence ID" value="HIZ89184.1"/>
    <property type="molecule type" value="Genomic_DNA"/>
</dbReference>
<dbReference type="PROSITE" id="PS51257">
    <property type="entry name" value="PROKAR_LIPOPROTEIN"/>
    <property type="match status" value="1"/>
</dbReference>
<organism evidence="1 2">
    <name type="scientific">Candidatus Mucispirillum faecigallinarum</name>
    <dbReference type="NCBI Taxonomy" id="2838699"/>
    <lineage>
        <taxon>Bacteria</taxon>
        <taxon>Pseudomonadati</taxon>
        <taxon>Deferribacterota</taxon>
        <taxon>Deferribacteres</taxon>
        <taxon>Deferribacterales</taxon>
        <taxon>Mucispirillaceae</taxon>
        <taxon>Mucispirillum</taxon>
    </lineage>
</organism>
<evidence type="ECO:0000313" key="1">
    <source>
        <dbReference type="EMBL" id="HIZ89184.1"/>
    </source>
</evidence>
<accession>A0A9D2GU38</accession>
<sequence length="125" mass="13684">MIKLIIVIIVPFLFSGCAWIAGVALAGAVSTVVFTAGSVSDIDKTEKALAVEKLIYAFESNKGTINDLSFVDGYVEGTVDNYTVTAHIYTRRDGVLDINVRATKYLISNADVAQKVIDKYRNYVR</sequence>
<evidence type="ECO:0000313" key="2">
    <source>
        <dbReference type="Proteomes" id="UP000824176"/>
    </source>
</evidence>
<gene>
    <name evidence="1" type="ORF">H9804_04505</name>
</gene>
<comment type="caution">
    <text evidence="1">The sequence shown here is derived from an EMBL/GenBank/DDBJ whole genome shotgun (WGS) entry which is preliminary data.</text>
</comment>
<reference evidence="1" key="1">
    <citation type="journal article" date="2021" name="PeerJ">
        <title>Extensive microbial diversity within the chicken gut microbiome revealed by metagenomics and culture.</title>
        <authorList>
            <person name="Gilroy R."/>
            <person name="Ravi A."/>
            <person name="Getino M."/>
            <person name="Pursley I."/>
            <person name="Horton D.L."/>
            <person name="Alikhan N.F."/>
            <person name="Baker D."/>
            <person name="Gharbi K."/>
            <person name="Hall N."/>
            <person name="Watson M."/>
            <person name="Adriaenssens E.M."/>
            <person name="Foster-Nyarko E."/>
            <person name="Jarju S."/>
            <person name="Secka A."/>
            <person name="Antonio M."/>
            <person name="Oren A."/>
            <person name="Chaudhuri R.R."/>
            <person name="La Ragione R."/>
            <person name="Hildebrand F."/>
            <person name="Pallen M.J."/>
        </authorList>
    </citation>
    <scope>NUCLEOTIDE SEQUENCE</scope>
    <source>
        <strain evidence="1">ChiW4-1371</strain>
    </source>
</reference>
<protein>
    <recommendedName>
        <fullName evidence="3">DUF3568 family protein</fullName>
    </recommendedName>
</protein>
<proteinExistence type="predicted"/>